<keyword evidence="13" id="KW-1185">Reference proteome</keyword>
<comment type="cofactor">
    <cofactor evidence="1">
        <name>Mn(2+)</name>
        <dbReference type="ChEBI" id="CHEBI:29035"/>
    </cofactor>
</comment>
<dbReference type="SUPFAM" id="SSF56059">
    <property type="entry name" value="Glutathione synthetase ATP-binding domain-like"/>
    <property type="match status" value="1"/>
</dbReference>
<dbReference type="NCBIfam" id="TIGR01380">
    <property type="entry name" value="glut_syn"/>
    <property type="match status" value="1"/>
</dbReference>
<dbReference type="InterPro" id="IPR013815">
    <property type="entry name" value="ATP_grasp_subdomain_1"/>
</dbReference>
<dbReference type="GO" id="GO:0005737">
    <property type="term" value="C:cytoplasm"/>
    <property type="evidence" value="ECO:0007669"/>
    <property type="project" value="TreeGrafter"/>
</dbReference>
<dbReference type="Proteomes" id="UP000270261">
    <property type="component" value="Unassembled WGS sequence"/>
</dbReference>
<evidence type="ECO:0000256" key="5">
    <source>
        <dbReference type="ARBA" id="ARBA00022723"/>
    </source>
</evidence>
<dbReference type="OrthoDB" id="9785415at2"/>
<dbReference type="GO" id="GO:0005524">
    <property type="term" value="F:ATP binding"/>
    <property type="evidence" value="ECO:0007669"/>
    <property type="project" value="UniProtKB-UniRule"/>
</dbReference>
<dbReference type="Gene3D" id="3.40.50.20">
    <property type="match status" value="1"/>
</dbReference>
<gene>
    <name evidence="10" type="primary">gshB</name>
    <name evidence="12" type="ORF">EHV23_10605</name>
</gene>
<dbReference type="HAMAP" id="MF_00162">
    <property type="entry name" value="GSH_S"/>
    <property type="match status" value="1"/>
</dbReference>
<dbReference type="InterPro" id="IPR016185">
    <property type="entry name" value="PreATP-grasp_dom_sf"/>
</dbReference>
<evidence type="ECO:0000256" key="3">
    <source>
        <dbReference type="ARBA" id="ARBA00022598"/>
    </source>
</evidence>
<comment type="catalytic activity">
    <reaction evidence="10">
        <text>gamma-L-glutamyl-L-cysteine + glycine + ATP = glutathione + ADP + phosphate + H(+)</text>
        <dbReference type="Rhea" id="RHEA:13557"/>
        <dbReference type="ChEBI" id="CHEBI:15378"/>
        <dbReference type="ChEBI" id="CHEBI:30616"/>
        <dbReference type="ChEBI" id="CHEBI:43474"/>
        <dbReference type="ChEBI" id="CHEBI:57305"/>
        <dbReference type="ChEBI" id="CHEBI:57925"/>
        <dbReference type="ChEBI" id="CHEBI:58173"/>
        <dbReference type="ChEBI" id="CHEBI:456216"/>
        <dbReference type="EC" id="6.3.2.3"/>
    </reaction>
</comment>
<keyword evidence="4 10" id="KW-0317">Glutathione biosynthesis</keyword>
<keyword evidence="7 10" id="KW-0067">ATP-binding</keyword>
<dbReference type="FunFam" id="3.30.1490.20:FF:000009">
    <property type="entry name" value="Glutathione synthetase"/>
    <property type="match status" value="1"/>
</dbReference>
<dbReference type="PANTHER" id="PTHR21621:SF4">
    <property type="entry name" value="GLUTATHIONE SYNTHETASE"/>
    <property type="match status" value="1"/>
</dbReference>
<dbReference type="Gene3D" id="3.30.1490.20">
    <property type="entry name" value="ATP-grasp fold, A domain"/>
    <property type="match status" value="1"/>
</dbReference>
<proteinExistence type="inferred from homology"/>
<reference evidence="12 13" key="1">
    <citation type="submission" date="2018-11" db="EMBL/GenBank/DDBJ databases">
        <title>Genome sequencing of Lautropia sp. KCOM 2505 (= ChDC F240).</title>
        <authorList>
            <person name="Kook J.-K."/>
            <person name="Park S.-N."/>
            <person name="Lim Y.K."/>
        </authorList>
    </citation>
    <scope>NUCLEOTIDE SEQUENCE [LARGE SCALE GENOMIC DNA]</scope>
    <source>
        <strain evidence="12 13">KCOM 2505</strain>
    </source>
</reference>
<evidence type="ECO:0000256" key="4">
    <source>
        <dbReference type="ARBA" id="ARBA00022684"/>
    </source>
</evidence>
<dbReference type="GO" id="GO:0004363">
    <property type="term" value="F:glutathione synthase activity"/>
    <property type="evidence" value="ECO:0007669"/>
    <property type="project" value="UniProtKB-UniRule"/>
</dbReference>
<dbReference type="Gene3D" id="3.30.470.20">
    <property type="entry name" value="ATP-grasp fold, B domain"/>
    <property type="match status" value="1"/>
</dbReference>
<evidence type="ECO:0000256" key="10">
    <source>
        <dbReference type="HAMAP-Rule" id="MF_00162"/>
    </source>
</evidence>
<keyword evidence="5" id="KW-0479">Metal-binding</keyword>
<dbReference type="InterPro" id="IPR004215">
    <property type="entry name" value="GSHS_N"/>
</dbReference>
<dbReference type="UniPathway" id="UPA00142">
    <property type="reaction ID" value="UER00210"/>
</dbReference>
<evidence type="ECO:0000256" key="6">
    <source>
        <dbReference type="ARBA" id="ARBA00022741"/>
    </source>
</evidence>
<comment type="caution">
    <text evidence="12">The sequence shown here is derived from an EMBL/GenBank/DDBJ whole genome shotgun (WGS) entry which is preliminary data.</text>
</comment>
<dbReference type="GO" id="GO:0046872">
    <property type="term" value="F:metal ion binding"/>
    <property type="evidence" value="ECO:0007669"/>
    <property type="project" value="UniProtKB-KW"/>
</dbReference>
<evidence type="ECO:0000256" key="8">
    <source>
        <dbReference type="ARBA" id="ARBA00022842"/>
    </source>
</evidence>
<dbReference type="InterPro" id="IPR004218">
    <property type="entry name" value="GSHS_ATP-bd"/>
</dbReference>
<feature type="domain" description="ATP-grasp" evidence="11">
    <location>
        <begin position="122"/>
        <end position="309"/>
    </location>
</feature>
<evidence type="ECO:0000256" key="1">
    <source>
        <dbReference type="ARBA" id="ARBA00001936"/>
    </source>
</evidence>
<keyword evidence="3 10" id="KW-0436">Ligase</keyword>
<keyword evidence="9" id="KW-0464">Manganese</keyword>
<name>A0A3R8LQB2_9BURK</name>
<dbReference type="PANTHER" id="PTHR21621">
    <property type="entry name" value="RIBOSOMAL PROTEIN S6 MODIFICATION PROTEIN"/>
    <property type="match status" value="1"/>
</dbReference>
<evidence type="ECO:0000259" key="11">
    <source>
        <dbReference type="PROSITE" id="PS50975"/>
    </source>
</evidence>
<comment type="cofactor">
    <cofactor evidence="2">
        <name>Mg(2+)</name>
        <dbReference type="ChEBI" id="CHEBI:18420"/>
    </cofactor>
</comment>
<accession>A0A3R8LQB2</accession>
<sequence length="343" mass="37144">MDILFILDPFDSLKPEKETSIAMMRAAEAAGHRVVGCLQGDISLDRGKVVARMTPLVTTGRDKPWYRADEPFTAPLSTVDAVIMRKDPPFDMEYVYSTYMLERAVEQGARVYNNPAAIRDHNEKFSITAYPELTTDVLVTRDPALLREFVARHGEAVLKLLDGMGGASIFRARQDDPNLSVILETMNRFGTRTVMAQRYLPDIVKGDKRILLIDGQVVPHALARIPKAGEARGNMAAGGKPVAQPLSARDREIAEYLAPKLAAQGLFLVGLDVIGDSLTEINVTSPTGFMEITAQTGFDVPAFFIERLAARVVADRAAQAAGKPLTGRAAADAVSAAGHGQPG</sequence>
<evidence type="ECO:0000256" key="7">
    <source>
        <dbReference type="ARBA" id="ARBA00022840"/>
    </source>
</evidence>
<evidence type="ECO:0000313" key="12">
    <source>
        <dbReference type="EMBL" id="RRN43843.1"/>
    </source>
</evidence>
<dbReference type="EMBL" id="RRUE01000002">
    <property type="protein sequence ID" value="RRN43843.1"/>
    <property type="molecule type" value="Genomic_DNA"/>
</dbReference>
<dbReference type="NCBIfam" id="NF003573">
    <property type="entry name" value="PRK05246.1"/>
    <property type="match status" value="1"/>
</dbReference>
<evidence type="ECO:0000256" key="2">
    <source>
        <dbReference type="ARBA" id="ARBA00001946"/>
    </source>
</evidence>
<dbReference type="EC" id="6.3.2.3" evidence="10"/>
<dbReference type="AlphaFoldDB" id="A0A3R8LQB2"/>
<keyword evidence="6 10" id="KW-0547">Nucleotide-binding</keyword>
<organism evidence="12 13">
    <name type="scientific">Lautropia dentalis</name>
    <dbReference type="NCBI Taxonomy" id="2490857"/>
    <lineage>
        <taxon>Bacteria</taxon>
        <taxon>Pseudomonadati</taxon>
        <taxon>Pseudomonadota</taxon>
        <taxon>Betaproteobacteria</taxon>
        <taxon>Burkholderiales</taxon>
        <taxon>Burkholderiaceae</taxon>
        <taxon>Lautropia</taxon>
    </lineage>
</organism>
<dbReference type="Pfam" id="PF02955">
    <property type="entry name" value="GSH-S_ATP"/>
    <property type="match status" value="1"/>
</dbReference>
<evidence type="ECO:0000256" key="9">
    <source>
        <dbReference type="ARBA" id="ARBA00023211"/>
    </source>
</evidence>
<dbReference type="InterPro" id="IPR006284">
    <property type="entry name" value="Glut_synth_pro"/>
</dbReference>
<protein>
    <recommendedName>
        <fullName evidence="10">Glutathione synthetase</fullName>
        <ecNumber evidence="10">6.3.2.3</ecNumber>
    </recommendedName>
    <alternativeName>
        <fullName evidence="10">GSH synthetase</fullName>
        <shortName evidence="10">GSH-S</shortName>
        <shortName evidence="10">GSHase</shortName>
    </alternativeName>
    <alternativeName>
        <fullName evidence="10">Glutathione synthase</fullName>
    </alternativeName>
</protein>
<dbReference type="InterPro" id="IPR011761">
    <property type="entry name" value="ATP-grasp"/>
</dbReference>
<dbReference type="PROSITE" id="PS50975">
    <property type="entry name" value="ATP_GRASP"/>
    <property type="match status" value="1"/>
</dbReference>
<comment type="pathway">
    <text evidence="10">Sulfur metabolism; glutathione biosynthesis; glutathione from L-cysteine and L-glutamate: step 2/2.</text>
</comment>
<comment type="similarity">
    <text evidence="10">Belongs to the prokaryotic GSH synthase family.</text>
</comment>
<evidence type="ECO:0000313" key="13">
    <source>
        <dbReference type="Proteomes" id="UP000270261"/>
    </source>
</evidence>
<dbReference type="SUPFAM" id="SSF52440">
    <property type="entry name" value="PreATP-grasp domain"/>
    <property type="match status" value="1"/>
</dbReference>
<dbReference type="RefSeq" id="WP_125096043.1">
    <property type="nucleotide sequence ID" value="NZ_RRUE01000002.1"/>
</dbReference>
<keyword evidence="8" id="KW-0460">Magnesium</keyword>
<dbReference type="Pfam" id="PF02951">
    <property type="entry name" value="GSH-S_N"/>
    <property type="match status" value="1"/>
</dbReference>